<gene>
    <name evidence="4" type="ORF">EK21DRAFT_90688</name>
</gene>
<dbReference type="GO" id="GO:0000981">
    <property type="term" value="F:DNA-binding transcription factor activity, RNA polymerase II-specific"/>
    <property type="evidence" value="ECO:0007669"/>
    <property type="project" value="InterPro"/>
</dbReference>
<evidence type="ECO:0000313" key="5">
    <source>
        <dbReference type="Proteomes" id="UP000799777"/>
    </source>
</evidence>
<evidence type="ECO:0000256" key="1">
    <source>
        <dbReference type="ARBA" id="ARBA00023242"/>
    </source>
</evidence>
<name>A0A9P4H569_9PLEO</name>
<dbReference type="SMART" id="SM00066">
    <property type="entry name" value="GAL4"/>
    <property type="match status" value="1"/>
</dbReference>
<dbReference type="OrthoDB" id="4161332at2759"/>
<organism evidence="4 5">
    <name type="scientific">Setomelanomma holmii</name>
    <dbReference type="NCBI Taxonomy" id="210430"/>
    <lineage>
        <taxon>Eukaryota</taxon>
        <taxon>Fungi</taxon>
        <taxon>Dikarya</taxon>
        <taxon>Ascomycota</taxon>
        <taxon>Pezizomycotina</taxon>
        <taxon>Dothideomycetes</taxon>
        <taxon>Pleosporomycetidae</taxon>
        <taxon>Pleosporales</taxon>
        <taxon>Pleosporineae</taxon>
        <taxon>Phaeosphaeriaceae</taxon>
        <taxon>Setomelanomma</taxon>
    </lineage>
</organism>
<proteinExistence type="predicted"/>
<dbReference type="Gene3D" id="4.10.240.10">
    <property type="entry name" value="Zn(2)-C6 fungal-type DNA-binding domain"/>
    <property type="match status" value="1"/>
</dbReference>
<dbReference type="SUPFAM" id="SSF57701">
    <property type="entry name" value="Zn2/Cys6 DNA-binding domain"/>
    <property type="match status" value="1"/>
</dbReference>
<evidence type="ECO:0000259" key="3">
    <source>
        <dbReference type="PROSITE" id="PS50048"/>
    </source>
</evidence>
<evidence type="ECO:0000313" key="4">
    <source>
        <dbReference type="EMBL" id="KAF2028403.1"/>
    </source>
</evidence>
<protein>
    <recommendedName>
        <fullName evidence="3">Zn(2)-C6 fungal-type domain-containing protein</fullName>
    </recommendedName>
</protein>
<dbReference type="PROSITE" id="PS50048">
    <property type="entry name" value="ZN2_CY6_FUNGAL_2"/>
    <property type="match status" value="1"/>
</dbReference>
<dbReference type="EMBL" id="ML978213">
    <property type="protein sequence ID" value="KAF2028403.1"/>
    <property type="molecule type" value="Genomic_DNA"/>
</dbReference>
<dbReference type="InterPro" id="IPR001138">
    <property type="entry name" value="Zn2Cys6_DnaBD"/>
</dbReference>
<accession>A0A9P4H569</accession>
<feature type="domain" description="Zn(2)-C6 fungal-type" evidence="3">
    <location>
        <begin position="272"/>
        <end position="302"/>
    </location>
</feature>
<dbReference type="Pfam" id="PF00172">
    <property type="entry name" value="Zn_clus"/>
    <property type="match status" value="1"/>
</dbReference>
<dbReference type="GO" id="GO:0008270">
    <property type="term" value="F:zinc ion binding"/>
    <property type="evidence" value="ECO:0007669"/>
    <property type="project" value="InterPro"/>
</dbReference>
<dbReference type="CDD" id="cd00067">
    <property type="entry name" value="GAL4"/>
    <property type="match status" value="1"/>
</dbReference>
<keyword evidence="1" id="KW-0539">Nucleus</keyword>
<sequence length="315" mass="35700">MDSQRKDSTRDFDDFDLSKYARISKPSSPQLRAAVSDELDDGDSYSHVAPDGVPKALGQQSGRQTMQLDDNYYSAEFLADRNSPMYLQNWPQISHTEDDYGAEEDAEVLDTLDHGQRTRMNPSDSISYGIFDEAEWSDILRPQPRLVVPQTPRLSSSPCVRAQGPQLRHSQLFWGQNVAPTHQPPSTPSAQSPLNSVSHEIRGNHGRYPMAALDGTDWFDSHIMPYIRSQNRKRPRRAKADTRASLMTNPEAAFRHHQVHVPRNPTLKRCPACVPCYQRKVKCDRRPGGCMSCTKAQILCSYKARPPPRQRKKAE</sequence>
<dbReference type="InterPro" id="IPR036864">
    <property type="entry name" value="Zn2-C6_fun-type_DNA-bd_sf"/>
</dbReference>
<evidence type="ECO:0000256" key="2">
    <source>
        <dbReference type="SAM" id="MobiDB-lite"/>
    </source>
</evidence>
<feature type="region of interest" description="Disordered" evidence="2">
    <location>
        <begin position="26"/>
        <end position="62"/>
    </location>
</feature>
<comment type="caution">
    <text evidence="4">The sequence shown here is derived from an EMBL/GenBank/DDBJ whole genome shotgun (WGS) entry which is preliminary data.</text>
</comment>
<dbReference type="AlphaFoldDB" id="A0A9P4H569"/>
<dbReference type="Proteomes" id="UP000799777">
    <property type="component" value="Unassembled WGS sequence"/>
</dbReference>
<reference evidence="4" key="1">
    <citation type="journal article" date="2020" name="Stud. Mycol.">
        <title>101 Dothideomycetes genomes: a test case for predicting lifestyles and emergence of pathogens.</title>
        <authorList>
            <person name="Haridas S."/>
            <person name="Albert R."/>
            <person name="Binder M."/>
            <person name="Bloem J."/>
            <person name="Labutti K."/>
            <person name="Salamov A."/>
            <person name="Andreopoulos B."/>
            <person name="Baker S."/>
            <person name="Barry K."/>
            <person name="Bills G."/>
            <person name="Bluhm B."/>
            <person name="Cannon C."/>
            <person name="Castanera R."/>
            <person name="Culley D."/>
            <person name="Daum C."/>
            <person name="Ezra D."/>
            <person name="Gonzalez J."/>
            <person name="Henrissat B."/>
            <person name="Kuo A."/>
            <person name="Liang C."/>
            <person name="Lipzen A."/>
            <person name="Lutzoni F."/>
            <person name="Magnuson J."/>
            <person name="Mondo S."/>
            <person name="Nolan M."/>
            <person name="Ohm R."/>
            <person name="Pangilinan J."/>
            <person name="Park H.-J."/>
            <person name="Ramirez L."/>
            <person name="Alfaro M."/>
            <person name="Sun H."/>
            <person name="Tritt A."/>
            <person name="Yoshinaga Y."/>
            <person name="Zwiers L.-H."/>
            <person name="Turgeon B."/>
            <person name="Goodwin S."/>
            <person name="Spatafora J."/>
            <person name="Crous P."/>
            <person name="Grigoriev I."/>
        </authorList>
    </citation>
    <scope>NUCLEOTIDE SEQUENCE</scope>
    <source>
        <strain evidence="4">CBS 110217</strain>
    </source>
</reference>
<keyword evidence="5" id="KW-1185">Reference proteome</keyword>